<proteinExistence type="predicted"/>
<name>A0ABN2BV12_9ACTN</name>
<protein>
    <submittedName>
        <fullName evidence="2">Uncharacterized protein</fullName>
    </submittedName>
</protein>
<feature type="compositionally biased region" description="Basic and acidic residues" evidence="1">
    <location>
        <begin position="10"/>
        <end position="21"/>
    </location>
</feature>
<evidence type="ECO:0000313" key="3">
    <source>
        <dbReference type="Proteomes" id="UP001501470"/>
    </source>
</evidence>
<dbReference type="EMBL" id="BAAAQD010000019">
    <property type="protein sequence ID" value="GAA1546712.1"/>
    <property type="molecule type" value="Genomic_DNA"/>
</dbReference>
<sequence>MRALQTAPDGSDKRPTRDRSGRLSSSQADSEGSIPFTRSDLRALCSRKARMWANGCGPEAGASGPQVGDCQVNMKVAVWVVPSIRVTISWPHVFAWVFWVFQT</sequence>
<feature type="region of interest" description="Disordered" evidence="1">
    <location>
        <begin position="1"/>
        <end position="35"/>
    </location>
</feature>
<evidence type="ECO:0000313" key="2">
    <source>
        <dbReference type="EMBL" id="GAA1546712.1"/>
    </source>
</evidence>
<evidence type="ECO:0000256" key="1">
    <source>
        <dbReference type="SAM" id="MobiDB-lite"/>
    </source>
</evidence>
<comment type="caution">
    <text evidence="2">The sequence shown here is derived from an EMBL/GenBank/DDBJ whole genome shotgun (WGS) entry which is preliminary data.</text>
</comment>
<organism evidence="2 3">
    <name type="scientific">Dactylosporangium maewongense</name>
    <dbReference type="NCBI Taxonomy" id="634393"/>
    <lineage>
        <taxon>Bacteria</taxon>
        <taxon>Bacillati</taxon>
        <taxon>Actinomycetota</taxon>
        <taxon>Actinomycetes</taxon>
        <taxon>Micromonosporales</taxon>
        <taxon>Micromonosporaceae</taxon>
        <taxon>Dactylosporangium</taxon>
    </lineage>
</organism>
<keyword evidence="3" id="KW-1185">Reference proteome</keyword>
<accession>A0ABN2BV12</accession>
<dbReference type="Proteomes" id="UP001501470">
    <property type="component" value="Unassembled WGS sequence"/>
</dbReference>
<reference evidence="2 3" key="1">
    <citation type="journal article" date="2019" name="Int. J. Syst. Evol. Microbiol.">
        <title>The Global Catalogue of Microorganisms (GCM) 10K type strain sequencing project: providing services to taxonomists for standard genome sequencing and annotation.</title>
        <authorList>
            <consortium name="The Broad Institute Genomics Platform"/>
            <consortium name="The Broad Institute Genome Sequencing Center for Infectious Disease"/>
            <person name="Wu L."/>
            <person name="Ma J."/>
        </authorList>
    </citation>
    <scope>NUCLEOTIDE SEQUENCE [LARGE SCALE GENOMIC DNA]</scope>
    <source>
        <strain evidence="2 3">JCM 15933</strain>
    </source>
</reference>
<gene>
    <name evidence="2" type="ORF">GCM10009827_078590</name>
</gene>